<evidence type="ECO:0000256" key="9">
    <source>
        <dbReference type="RuleBase" id="RU362097"/>
    </source>
</evidence>
<keyword evidence="3 9" id="KW-1134">Transmembrane beta strand</keyword>
<evidence type="ECO:0000313" key="10">
    <source>
        <dbReference type="EMBL" id="MDO6415317.1"/>
    </source>
</evidence>
<dbReference type="Gene3D" id="1.20.1600.10">
    <property type="entry name" value="Outer membrane efflux proteins (OEP)"/>
    <property type="match status" value="1"/>
</dbReference>
<name>A0ABT8YBE9_9SPHN</name>
<keyword evidence="5 9" id="KW-0732">Signal</keyword>
<dbReference type="InterPro" id="IPR010131">
    <property type="entry name" value="MdtP/NodT-like"/>
</dbReference>
<evidence type="ECO:0000256" key="3">
    <source>
        <dbReference type="ARBA" id="ARBA00022452"/>
    </source>
</evidence>
<dbReference type="NCBIfam" id="TIGR01845">
    <property type="entry name" value="outer_NodT"/>
    <property type="match status" value="1"/>
</dbReference>
<evidence type="ECO:0000256" key="2">
    <source>
        <dbReference type="ARBA" id="ARBA00007613"/>
    </source>
</evidence>
<dbReference type="EMBL" id="JAUOTP010000005">
    <property type="protein sequence ID" value="MDO6415317.1"/>
    <property type="molecule type" value="Genomic_DNA"/>
</dbReference>
<dbReference type="InterPro" id="IPR003423">
    <property type="entry name" value="OMP_efflux"/>
</dbReference>
<evidence type="ECO:0000313" key="11">
    <source>
        <dbReference type="Proteomes" id="UP001169764"/>
    </source>
</evidence>
<dbReference type="PANTHER" id="PTHR30203:SF20">
    <property type="entry name" value="MULTIDRUG RESISTANCE OUTER MEMBRANE PROTEIN MDTP-RELATED"/>
    <property type="match status" value="1"/>
</dbReference>
<dbReference type="SUPFAM" id="SSF56954">
    <property type="entry name" value="Outer membrane efflux proteins (OEP)"/>
    <property type="match status" value="1"/>
</dbReference>
<organism evidence="10 11">
    <name type="scientific">Sphingomonas natans</name>
    <dbReference type="NCBI Taxonomy" id="3063330"/>
    <lineage>
        <taxon>Bacteria</taxon>
        <taxon>Pseudomonadati</taxon>
        <taxon>Pseudomonadota</taxon>
        <taxon>Alphaproteobacteria</taxon>
        <taxon>Sphingomonadales</taxon>
        <taxon>Sphingomonadaceae</taxon>
        <taxon>Sphingomonas</taxon>
    </lineage>
</organism>
<accession>A0ABT8YBE9</accession>
<evidence type="ECO:0000256" key="1">
    <source>
        <dbReference type="ARBA" id="ARBA00004370"/>
    </source>
</evidence>
<feature type="chain" id="PRO_5044995594" evidence="9">
    <location>
        <begin position="29"/>
        <end position="470"/>
    </location>
</feature>
<comment type="subcellular location">
    <subcellularLocation>
        <location evidence="9">Cell membrane</location>
        <topology evidence="9">Lipid-anchor</topology>
    </subcellularLocation>
    <subcellularLocation>
        <location evidence="1">Membrane</location>
    </subcellularLocation>
</comment>
<comment type="similarity">
    <text evidence="2 9">Belongs to the outer membrane factor (OMF) (TC 1.B.17) family.</text>
</comment>
<evidence type="ECO:0000256" key="6">
    <source>
        <dbReference type="ARBA" id="ARBA00023136"/>
    </source>
</evidence>
<reference evidence="10" key="1">
    <citation type="submission" date="2023-07" db="EMBL/GenBank/DDBJ databases">
        <authorList>
            <person name="Kim M."/>
        </authorList>
    </citation>
    <scope>NUCLEOTIDE SEQUENCE</scope>
    <source>
        <strain evidence="10">BIUV-7</strain>
    </source>
</reference>
<dbReference type="Gene3D" id="2.20.200.10">
    <property type="entry name" value="Outer membrane efflux proteins (OEP)"/>
    <property type="match status" value="1"/>
</dbReference>
<keyword evidence="7 9" id="KW-0564">Palmitate</keyword>
<proteinExistence type="inferred from homology"/>
<evidence type="ECO:0000256" key="8">
    <source>
        <dbReference type="ARBA" id="ARBA00023288"/>
    </source>
</evidence>
<dbReference type="PANTHER" id="PTHR30203">
    <property type="entry name" value="OUTER MEMBRANE CATION EFFLUX PROTEIN"/>
    <property type="match status" value="1"/>
</dbReference>
<keyword evidence="8 9" id="KW-0449">Lipoprotein</keyword>
<keyword evidence="4 9" id="KW-0812">Transmembrane</keyword>
<evidence type="ECO:0000256" key="5">
    <source>
        <dbReference type="ARBA" id="ARBA00022729"/>
    </source>
</evidence>
<keyword evidence="6 9" id="KW-0472">Membrane</keyword>
<dbReference type="PROSITE" id="PS51257">
    <property type="entry name" value="PROKAR_LIPOPROTEIN"/>
    <property type="match status" value="1"/>
</dbReference>
<comment type="caution">
    <text evidence="10">The sequence shown here is derived from an EMBL/GenBank/DDBJ whole genome shotgun (WGS) entry which is preliminary data.</text>
</comment>
<dbReference type="Pfam" id="PF02321">
    <property type="entry name" value="OEP"/>
    <property type="match status" value="2"/>
</dbReference>
<sequence>MIRRPPIRPLAGALGLALASCASVPHVAPGPSLLPVTSVAARETMQAPIVDWPSDEWWRRYKDAQLDRLIADALYNSPTLEVAAARVRRADAVTSQFRAADLPQIALGGSFAEAKASYWNGVPYAGVPKGVNDSAGVRASLDWNLDFFGRNRAAIASALSAADAARADAAQARLILTTSLAGAYADLLGQMRDVDLAQESVRIRERTADLVSRRRERGLETLASEAQAKSALESARQAAVASTELVDLSKLRLAVIIGAGPDKSLLIERPANPDLASFGLPANLPADLIGRRPDVRASRLRVEMRAAQIKQARAGFYPSINLTGFAGPQVLGLSQFFNPASIVGSFGPAISLPIFRGGALAANLRGSRADYDEAVASYNDALLHALSEVAQVATSERALADQLDHARAAQTEAEIAYLAATARYRGGLLNYITVLTVENTLLATRRTVAQLETRRFSLDVALVRALGGGA</sequence>
<feature type="signal peptide" evidence="9">
    <location>
        <begin position="1"/>
        <end position="28"/>
    </location>
</feature>
<evidence type="ECO:0000256" key="7">
    <source>
        <dbReference type="ARBA" id="ARBA00023139"/>
    </source>
</evidence>
<gene>
    <name evidence="10" type="ORF">Q4F19_13065</name>
</gene>
<evidence type="ECO:0000256" key="4">
    <source>
        <dbReference type="ARBA" id="ARBA00022692"/>
    </source>
</evidence>
<keyword evidence="11" id="KW-1185">Reference proteome</keyword>
<dbReference type="Proteomes" id="UP001169764">
    <property type="component" value="Unassembled WGS sequence"/>
</dbReference>
<protein>
    <submittedName>
        <fullName evidence="10">Efflux transporter outer membrane subunit</fullName>
    </submittedName>
</protein>